<feature type="domain" description="FAD-binding PCMH-type" evidence="6">
    <location>
        <begin position="65"/>
        <end position="236"/>
    </location>
</feature>
<evidence type="ECO:0000259" key="6">
    <source>
        <dbReference type="PROSITE" id="PS51387"/>
    </source>
</evidence>
<dbReference type="GO" id="GO:0071949">
    <property type="term" value="F:FAD binding"/>
    <property type="evidence" value="ECO:0007669"/>
    <property type="project" value="InterPro"/>
</dbReference>
<evidence type="ECO:0000256" key="5">
    <source>
        <dbReference type="SAM" id="SignalP"/>
    </source>
</evidence>
<keyword evidence="4" id="KW-0560">Oxidoreductase</keyword>
<keyword evidence="3" id="KW-0274">FAD</keyword>
<dbReference type="EMBL" id="PTQR01000107">
    <property type="protein sequence ID" value="TKX19700.1"/>
    <property type="molecule type" value="Genomic_DNA"/>
</dbReference>
<dbReference type="InterPro" id="IPR050416">
    <property type="entry name" value="FAD-linked_Oxidoreductase"/>
</dbReference>
<keyword evidence="5" id="KW-0732">Signal</keyword>
<gene>
    <name evidence="7" type="ORF">C1H76_8146</name>
</gene>
<dbReference type="AlphaFoldDB" id="A0A4U7ASV0"/>
<accession>A0A4U7ASV0</accession>
<dbReference type="SUPFAM" id="SSF56176">
    <property type="entry name" value="FAD-binding/transporter-associated domain-like"/>
    <property type="match status" value="1"/>
</dbReference>
<reference evidence="7 8" key="1">
    <citation type="submission" date="2018-02" db="EMBL/GenBank/DDBJ databases">
        <title>Draft genome sequences of Elsinoe sp., causing black scab on jojoba.</title>
        <authorList>
            <person name="Stodart B."/>
            <person name="Jeffress S."/>
            <person name="Ash G."/>
            <person name="Arun Chinnappa K."/>
        </authorList>
    </citation>
    <scope>NUCLEOTIDE SEQUENCE [LARGE SCALE GENOMIC DNA]</scope>
    <source>
        <strain evidence="7 8">Hillstone_2</strain>
    </source>
</reference>
<dbReference type="Gene3D" id="3.30.465.10">
    <property type="match status" value="1"/>
</dbReference>
<keyword evidence="2" id="KW-0285">Flavoprotein</keyword>
<dbReference type="Pfam" id="PF01565">
    <property type="entry name" value="FAD_binding_4"/>
    <property type="match status" value="1"/>
</dbReference>
<dbReference type="PROSITE" id="PS51387">
    <property type="entry name" value="FAD_PCMH"/>
    <property type="match status" value="1"/>
</dbReference>
<protein>
    <submittedName>
        <fullName evidence="7">FAD-binding domain-containing protein 48</fullName>
    </submittedName>
</protein>
<dbReference type="InterPro" id="IPR036318">
    <property type="entry name" value="FAD-bd_PCMH-like_sf"/>
</dbReference>
<comment type="caution">
    <text evidence="7">The sequence shown here is derived from an EMBL/GenBank/DDBJ whole genome shotgun (WGS) entry which is preliminary data.</text>
</comment>
<sequence>MRTTLYLAALLQPLSVLAQGNGTVPVLTGPSCACGQLQAVNPANYLNPTCAGFEKENLRVWDKRSNQMPACIFLPSTAKEATAAIGILNTCNAQFAMRGGGHMNFPGSNNIDNGVLISLDRMNELQISNTTDTVAVGPGNTWFDAYSYLTPYGKYIIGGRLKTIGVPGLTLIGGVNYFINKYGFSMDNVVSYDVVLGNGTLVTADATSHPDLFWALKGGANNFGLVTRFVFRTLPIPQVSTTIQLFGTEAIELFIYAACRFTDNVGNDPSVAAGAVINVSYNATTGESSANLFGSQEGTEAPPSRFAPFANITKILQRDNVTTPAQFSSQFDTPTQMFRISFGHHTIKTNPERLVEIYKQWVDAIQDIRDVEGLLPTYVLNPAPKSAATVALNNGVGNVWGLADEDNHIWWQFATSWAKPEDDLRVTAWSRSLLERLHRENIEMGLGTEFLYAGDASEFQDVFATISQENRDRMFAVREQYDQGGVFSRLNWGGFKLGF</sequence>
<evidence type="ECO:0000256" key="1">
    <source>
        <dbReference type="ARBA" id="ARBA00005466"/>
    </source>
</evidence>
<dbReference type="InterPro" id="IPR016166">
    <property type="entry name" value="FAD-bd_PCMH"/>
</dbReference>
<dbReference type="Proteomes" id="UP000308133">
    <property type="component" value="Unassembled WGS sequence"/>
</dbReference>
<evidence type="ECO:0000313" key="7">
    <source>
        <dbReference type="EMBL" id="TKX19700.1"/>
    </source>
</evidence>
<dbReference type="GO" id="GO:0016491">
    <property type="term" value="F:oxidoreductase activity"/>
    <property type="evidence" value="ECO:0007669"/>
    <property type="project" value="UniProtKB-KW"/>
</dbReference>
<feature type="signal peptide" evidence="5">
    <location>
        <begin position="1"/>
        <end position="18"/>
    </location>
</feature>
<dbReference type="InterPro" id="IPR016169">
    <property type="entry name" value="FAD-bd_PCMH_sub2"/>
</dbReference>
<name>A0A4U7ASV0_9PEZI</name>
<evidence type="ECO:0000313" key="8">
    <source>
        <dbReference type="Proteomes" id="UP000308133"/>
    </source>
</evidence>
<evidence type="ECO:0000256" key="4">
    <source>
        <dbReference type="ARBA" id="ARBA00023002"/>
    </source>
</evidence>
<evidence type="ECO:0000256" key="2">
    <source>
        <dbReference type="ARBA" id="ARBA00022630"/>
    </source>
</evidence>
<proteinExistence type="inferred from homology"/>
<feature type="chain" id="PRO_5020959711" evidence="5">
    <location>
        <begin position="19"/>
        <end position="499"/>
    </location>
</feature>
<dbReference type="InterPro" id="IPR006094">
    <property type="entry name" value="Oxid_FAD_bind_N"/>
</dbReference>
<comment type="similarity">
    <text evidence="1">Belongs to the oxygen-dependent FAD-linked oxidoreductase family.</text>
</comment>
<evidence type="ECO:0000256" key="3">
    <source>
        <dbReference type="ARBA" id="ARBA00022827"/>
    </source>
</evidence>
<dbReference type="PANTHER" id="PTHR42973:SF53">
    <property type="entry name" value="FAD-BINDING PCMH-TYPE DOMAIN-CONTAINING PROTEIN-RELATED"/>
    <property type="match status" value="1"/>
</dbReference>
<organism evidence="7 8">
    <name type="scientific">Elsinoe australis</name>
    <dbReference type="NCBI Taxonomy" id="40998"/>
    <lineage>
        <taxon>Eukaryota</taxon>
        <taxon>Fungi</taxon>
        <taxon>Dikarya</taxon>
        <taxon>Ascomycota</taxon>
        <taxon>Pezizomycotina</taxon>
        <taxon>Dothideomycetes</taxon>
        <taxon>Dothideomycetidae</taxon>
        <taxon>Myriangiales</taxon>
        <taxon>Elsinoaceae</taxon>
        <taxon>Elsinoe</taxon>
    </lineage>
</organism>
<dbReference type="PANTHER" id="PTHR42973">
    <property type="entry name" value="BINDING OXIDOREDUCTASE, PUTATIVE (AFU_ORTHOLOGUE AFUA_1G17690)-RELATED"/>
    <property type="match status" value="1"/>
</dbReference>